<dbReference type="EMBL" id="FORH01000003">
    <property type="protein sequence ID" value="SFJ38142.1"/>
    <property type="molecule type" value="Genomic_DNA"/>
</dbReference>
<accession>A0A1I3QXF0</accession>
<reference evidence="2" key="1">
    <citation type="submission" date="2016-10" db="EMBL/GenBank/DDBJ databases">
        <authorList>
            <person name="Varghese N."/>
            <person name="Submissions S."/>
        </authorList>
    </citation>
    <scope>NUCLEOTIDE SEQUENCE [LARGE SCALE GENOMIC DNA]</scope>
    <source>
        <strain evidence="2">DSM 26471</strain>
    </source>
</reference>
<sequence>MFRMVFQAVLFTGLAIAFILTKSDGLRSAAPTGEFTRLASMGSGAGANGLAGLTDGSYGGNYAGSTGQPWYVQYDPRRLWRERPKQIRLNTKTIRVEPQQASTQDDLAAQLAAKRLEADVVSVVTLD</sequence>
<keyword evidence="2" id="KW-1185">Reference proteome</keyword>
<dbReference type="Proteomes" id="UP000199630">
    <property type="component" value="Unassembled WGS sequence"/>
</dbReference>
<gene>
    <name evidence="1" type="ORF">SAMN04487991_1982</name>
</gene>
<protein>
    <submittedName>
        <fullName evidence="1">Uncharacterized protein</fullName>
    </submittedName>
</protein>
<organism evidence="1 2">
    <name type="scientific">Celeribacter neptunius</name>
    <dbReference type="NCBI Taxonomy" id="588602"/>
    <lineage>
        <taxon>Bacteria</taxon>
        <taxon>Pseudomonadati</taxon>
        <taxon>Pseudomonadota</taxon>
        <taxon>Alphaproteobacteria</taxon>
        <taxon>Rhodobacterales</taxon>
        <taxon>Roseobacteraceae</taxon>
        <taxon>Celeribacter</taxon>
    </lineage>
</organism>
<dbReference type="AlphaFoldDB" id="A0A1I3QXF0"/>
<proteinExistence type="predicted"/>
<evidence type="ECO:0000313" key="2">
    <source>
        <dbReference type="Proteomes" id="UP000199630"/>
    </source>
</evidence>
<name>A0A1I3QXF0_9RHOB</name>
<evidence type="ECO:0000313" key="1">
    <source>
        <dbReference type="EMBL" id="SFJ38142.1"/>
    </source>
</evidence>